<keyword evidence="1" id="KW-0808">Transferase</keyword>
<evidence type="ECO:0000259" key="3">
    <source>
        <dbReference type="PROSITE" id="PS51186"/>
    </source>
</evidence>
<dbReference type="InterPro" id="IPR050832">
    <property type="entry name" value="Bact_Acetyltransf"/>
</dbReference>
<dbReference type="CDD" id="cd04301">
    <property type="entry name" value="NAT_SF"/>
    <property type="match status" value="1"/>
</dbReference>
<dbReference type="EMBL" id="BJUU01000004">
    <property type="protein sequence ID" value="GEK79661.1"/>
    <property type="molecule type" value="Genomic_DNA"/>
</dbReference>
<evidence type="ECO:0000313" key="5">
    <source>
        <dbReference type="Proteomes" id="UP000321749"/>
    </source>
</evidence>
<dbReference type="PANTHER" id="PTHR43877">
    <property type="entry name" value="AMINOALKYLPHOSPHONATE N-ACETYLTRANSFERASE-RELATED-RELATED"/>
    <property type="match status" value="1"/>
</dbReference>
<feature type="domain" description="N-acetyltransferase" evidence="3">
    <location>
        <begin position="4"/>
        <end position="155"/>
    </location>
</feature>
<dbReference type="RefSeq" id="WP_146793252.1">
    <property type="nucleotide sequence ID" value="NZ_BJUU01000004.1"/>
</dbReference>
<keyword evidence="5" id="KW-1185">Reference proteome</keyword>
<evidence type="ECO:0000256" key="1">
    <source>
        <dbReference type="ARBA" id="ARBA00022679"/>
    </source>
</evidence>
<gene>
    <name evidence="4" type="ORF">ABA31_10120</name>
</gene>
<dbReference type="Gene3D" id="3.40.630.30">
    <property type="match status" value="1"/>
</dbReference>
<dbReference type="AlphaFoldDB" id="A0AA87RFP3"/>
<dbReference type="Pfam" id="PF00583">
    <property type="entry name" value="Acetyltransf_1"/>
    <property type="match status" value="1"/>
</dbReference>
<dbReference type="SUPFAM" id="SSF55729">
    <property type="entry name" value="Acyl-CoA N-acyltransferases (Nat)"/>
    <property type="match status" value="1"/>
</dbReference>
<dbReference type="GO" id="GO:0016747">
    <property type="term" value="F:acyltransferase activity, transferring groups other than amino-acyl groups"/>
    <property type="evidence" value="ECO:0007669"/>
    <property type="project" value="InterPro"/>
</dbReference>
<sequence length="156" mass="17465">MSEISVRAVAADDRERWAELFHGYRTFYKNARDEAVVARVWGWLLDEAHESRGLVAELDGEIVGIAHWRRFARPSVGQTGIWLDDLFAAPAVRGKGVGRELIARLQQTAAAEGASVVRWITADDNATAQRLYDGVATKTRWLTYDAAPAEQWPAER</sequence>
<protein>
    <submittedName>
        <fullName evidence="4">GCN5 family N-acetyltransferase</fullName>
    </submittedName>
</protein>
<name>A0AA87RFP3_9MICO</name>
<organism evidence="4 5">
    <name type="scientific">Agrococcus baldri</name>
    <dbReference type="NCBI Taxonomy" id="153730"/>
    <lineage>
        <taxon>Bacteria</taxon>
        <taxon>Bacillati</taxon>
        <taxon>Actinomycetota</taxon>
        <taxon>Actinomycetes</taxon>
        <taxon>Micrococcales</taxon>
        <taxon>Microbacteriaceae</taxon>
        <taxon>Agrococcus</taxon>
    </lineage>
</organism>
<dbReference type="InterPro" id="IPR000182">
    <property type="entry name" value="GNAT_dom"/>
</dbReference>
<evidence type="ECO:0000313" key="4">
    <source>
        <dbReference type="EMBL" id="GEK79661.1"/>
    </source>
</evidence>
<evidence type="ECO:0000256" key="2">
    <source>
        <dbReference type="ARBA" id="ARBA00023315"/>
    </source>
</evidence>
<dbReference type="InterPro" id="IPR016181">
    <property type="entry name" value="Acyl_CoA_acyltransferase"/>
</dbReference>
<proteinExistence type="predicted"/>
<dbReference type="PROSITE" id="PS51186">
    <property type="entry name" value="GNAT"/>
    <property type="match status" value="1"/>
</dbReference>
<dbReference type="Proteomes" id="UP000321749">
    <property type="component" value="Unassembled WGS sequence"/>
</dbReference>
<accession>A0AA87RFP3</accession>
<keyword evidence="2" id="KW-0012">Acyltransferase</keyword>
<reference evidence="4 5" key="1">
    <citation type="submission" date="2019-07" db="EMBL/GenBank/DDBJ databases">
        <title>Whole genome shotgun sequence of Agrococcus baldri NBRC 103055.</title>
        <authorList>
            <person name="Hosoyama A."/>
            <person name="Uohara A."/>
            <person name="Ohji S."/>
            <person name="Ichikawa N."/>
        </authorList>
    </citation>
    <scope>NUCLEOTIDE SEQUENCE [LARGE SCALE GENOMIC DNA]</scope>
    <source>
        <strain evidence="4 5">NBRC 103055</strain>
    </source>
</reference>
<comment type="caution">
    <text evidence="4">The sequence shown here is derived from an EMBL/GenBank/DDBJ whole genome shotgun (WGS) entry which is preliminary data.</text>
</comment>